<evidence type="ECO:0000313" key="1">
    <source>
        <dbReference type="EMBL" id="MCD7454062.1"/>
    </source>
</evidence>
<keyword evidence="2" id="KW-1185">Reference proteome</keyword>
<reference evidence="1 2" key="1">
    <citation type="journal article" date="2021" name="BMC Genomics">
        <title>Datura genome reveals duplications of psychoactive alkaloid biosynthetic genes and high mutation rate following tissue culture.</title>
        <authorList>
            <person name="Rajewski A."/>
            <person name="Carter-House D."/>
            <person name="Stajich J."/>
            <person name="Litt A."/>
        </authorList>
    </citation>
    <scope>NUCLEOTIDE SEQUENCE [LARGE SCALE GENOMIC DNA]</scope>
    <source>
        <strain evidence="1">AR-01</strain>
    </source>
</reference>
<protein>
    <submittedName>
        <fullName evidence="1">Uncharacterized protein</fullName>
    </submittedName>
</protein>
<evidence type="ECO:0000313" key="2">
    <source>
        <dbReference type="Proteomes" id="UP000823775"/>
    </source>
</evidence>
<dbReference type="EMBL" id="JACEIK010000284">
    <property type="protein sequence ID" value="MCD7454062.1"/>
    <property type="molecule type" value="Genomic_DNA"/>
</dbReference>
<accession>A0ABS8S4S2</accession>
<organism evidence="1 2">
    <name type="scientific">Datura stramonium</name>
    <name type="common">Jimsonweed</name>
    <name type="synonym">Common thornapple</name>
    <dbReference type="NCBI Taxonomy" id="4076"/>
    <lineage>
        <taxon>Eukaryota</taxon>
        <taxon>Viridiplantae</taxon>
        <taxon>Streptophyta</taxon>
        <taxon>Embryophyta</taxon>
        <taxon>Tracheophyta</taxon>
        <taxon>Spermatophyta</taxon>
        <taxon>Magnoliopsida</taxon>
        <taxon>eudicotyledons</taxon>
        <taxon>Gunneridae</taxon>
        <taxon>Pentapetalae</taxon>
        <taxon>asterids</taxon>
        <taxon>lamiids</taxon>
        <taxon>Solanales</taxon>
        <taxon>Solanaceae</taxon>
        <taxon>Solanoideae</taxon>
        <taxon>Datureae</taxon>
        <taxon>Datura</taxon>
    </lineage>
</organism>
<sequence length="142" mass="16527">MFWGTVVPFEVDDLCRLLEILVVPTEPLMDMVTRAPYGEIHNFLCDQHSNTKWMHRRDEKTYKTLAMEHLTKEARMPPQESLHDRMDDSSFGSMIHGPSNEASKINLLFFHFTMTRTLLFLVRLAFDFHPDSPVPHPAPCAR</sequence>
<dbReference type="Proteomes" id="UP000823775">
    <property type="component" value="Unassembled WGS sequence"/>
</dbReference>
<proteinExistence type="predicted"/>
<name>A0ABS8S4S2_DATST</name>
<comment type="caution">
    <text evidence="1">The sequence shown here is derived from an EMBL/GenBank/DDBJ whole genome shotgun (WGS) entry which is preliminary data.</text>
</comment>
<gene>
    <name evidence="1" type="ORF">HAX54_023379</name>
</gene>